<keyword evidence="4" id="KW-0997">Cell inner membrane</keyword>
<evidence type="ECO:0000256" key="3">
    <source>
        <dbReference type="ARBA" id="ARBA00022475"/>
    </source>
</evidence>
<organism evidence="10 11">
    <name type="scientific">Teichococcus deserti</name>
    <dbReference type="NCBI Taxonomy" id="1817963"/>
    <lineage>
        <taxon>Bacteria</taxon>
        <taxon>Pseudomonadati</taxon>
        <taxon>Pseudomonadota</taxon>
        <taxon>Alphaproteobacteria</taxon>
        <taxon>Acetobacterales</taxon>
        <taxon>Roseomonadaceae</taxon>
        <taxon>Roseomonas</taxon>
    </lineage>
</organism>
<keyword evidence="2" id="KW-0813">Transport</keyword>
<keyword evidence="5 8" id="KW-0812">Transmembrane</keyword>
<dbReference type="InterPro" id="IPR024989">
    <property type="entry name" value="MFS_assoc_dom"/>
</dbReference>
<evidence type="ECO:0000256" key="2">
    <source>
        <dbReference type="ARBA" id="ARBA00022448"/>
    </source>
</evidence>
<dbReference type="Pfam" id="PF12832">
    <property type="entry name" value="MFS_1_like"/>
    <property type="match status" value="1"/>
</dbReference>
<feature type="transmembrane region" description="Helical" evidence="8">
    <location>
        <begin position="361"/>
        <end position="380"/>
    </location>
</feature>
<evidence type="ECO:0000256" key="4">
    <source>
        <dbReference type="ARBA" id="ARBA00022519"/>
    </source>
</evidence>
<keyword evidence="3" id="KW-1003">Cell membrane</keyword>
<dbReference type="PIRSF" id="PIRSF004925">
    <property type="entry name" value="HcaT"/>
    <property type="match status" value="1"/>
</dbReference>
<feature type="transmembrane region" description="Helical" evidence="8">
    <location>
        <begin position="240"/>
        <end position="261"/>
    </location>
</feature>
<evidence type="ECO:0000313" key="10">
    <source>
        <dbReference type="EMBL" id="ONG49994.1"/>
    </source>
</evidence>
<evidence type="ECO:0000313" key="11">
    <source>
        <dbReference type="Proteomes" id="UP000188879"/>
    </source>
</evidence>
<sequence>MPPLPQRSLAIHALPYLALYGAVFAGIGVVQPFLPAFLASRGLTAEQIALALALGSGVRLVAGPAAGRWADRLADPRLLLGLMALVAAAAAGGFLVVAGFLGFLAAQLLLNAASAPLVPLSDTLCLAAARDGRFDYGPVRAGGSVAYILAAILAGWLVGRSGYGIVPWLIAALLLAALLAAVLLPRPAAGGPRRGTGGFRATLRLPGFARLLILSGLIQSSHAAYYGFGSIHWAAAGHSAATIGLLWAEGVVGEVVLFYLGRHLVGRIGPRGLALLAAGSGVLRWAILSSTAWLPALVATQWLHAFTFGAQHLAAMHLLLRLVPASQTGTAQSLHAALGVGLMTGAMTLACGPLYRSFGGGMFWVMAGLCLAAIPLALSLKIPREDKP</sequence>
<feature type="transmembrane region" description="Helical" evidence="8">
    <location>
        <begin position="334"/>
        <end position="355"/>
    </location>
</feature>
<dbReference type="PANTHER" id="PTHR23522">
    <property type="entry name" value="BLL5896 PROTEIN"/>
    <property type="match status" value="1"/>
</dbReference>
<dbReference type="InterPro" id="IPR026032">
    <property type="entry name" value="HcaT-like"/>
</dbReference>
<dbReference type="OrthoDB" id="9150135at2"/>
<keyword evidence="7 8" id="KW-0472">Membrane</keyword>
<feature type="transmembrane region" description="Helical" evidence="8">
    <location>
        <begin position="273"/>
        <end position="296"/>
    </location>
</feature>
<proteinExistence type="predicted"/>
<dbReference type="EMBL" id="MLCO01000213">
    <property type="protein sequence ID" value="ONG49994.1"/>
    <property type="molecule type" value="Genomic_DNA"/>
</dbReference>
<gene>
    <name evidence="10" type="ORF">BKE38_19965</name>
</gene>
<dbReference type="GO" id="GO:0015528">
    <property type="term" value="F:lactose:proton symporter activity"/>
    <property type="evidence" value="ECO:0007669"/>
    <property type="project" value="TreeGrafter"/>
</dbReference>
<feature type="transmembrane region" description="Helical" evidence="8">
    <location>
        <begin position="205"/>
        <end position="228"/>
    </location>
</feature>
<dbReference type="GO" id="GO:0030395">
    <property type="term" value="F:lactose binding"/>
    <property type="evidence" value="ECO:0007669"/>
    <property type="project" value="TreeGrafter"/>
</dbReference>
<reference evidence="10 11" key="1">
    <citation type="submission" date="2016-10" db="EMBL/GenBank/DDBJ databases">
        <title>Draft Genome sequence of Roseomonas sp. strain M3.</title>
        <authorList>
            <person name="Subhash Y."/>
            <person name="Lee S."/>
        </authorList>
    </citation>
    <scope>NUCLEOTIDE SEQUENCE [LARGE SCALE GENOMIC DNA]</scope>
    <source>
        <strain evidence="10 11">M3</strain>
    </source>
</reference>
<accession>A0A1V2GXX5</accession>
<evidence type="ECO:0000256" key="1">
    <source>
        <dbReference type="ARBA" id="ARBA00004429"/>
    </source>
</evidence>
<dbReference type="RefSeq" id="WP_076959063.1">
    <property type="nucleotide sequence ID" value="NZ_MLCO01000213.1"/>
</dbReference>
<dbReference type="Proteomes" id="UP000188879">
    <property type="component" value="Unassembled WGS sequence"/>
</dbReference>
<name>A0A1V2GXX5_9PROT</name>
<feature type="transmembrane region" description="Helical" evidence="8">
    <location>
        <begin position="141"/>
        <end position="159"/>
    </location>
</feature>
<dbReference type="NCBIfam" id="NF037955">
    <property type="entry name" value="mfs"/>
    <property type="match status" value="1"/>
</dbReference>
<feature type="transmembrane region" description="Helical" evidence="8">
    <location>
        <begin position="302"/>
        <end position="322"/>
    </location>
</feature>
<protein>
    <recommendedName>
        <fullName evidence="9">Major facilitator superfamily associated domain-containing protein</fullName>
    </recommendedName>
</protein>
<dbReference type="SUPFAM" id="SSF103473">
    <property type="entry name" value="MFS general substrate transporter"/>
    <property type="match status" value="1"/>
</dbReference>
<dbReference type="InterPro" id="IPR036259">
    <property type="entry name" value="MFS_trans_sf"/>
</dbReference>
<evidence type="ECO:0000256" key="5">
    <source>
        <dbReference type="ARBA" id="ARBA00022692"/>
    </source>
</evidence>
<evidence type="ECO:0000256" key="8">
    <source>
        <dbReference type="SAM" id="Phobius"/>
    </source>
</evidence>
<dbReference type="PANTHER" id="PTHR23522:SF10">
    <property type="entry name" value="3-PHENYLPROPIONIC ACID TRANSPORTER-RELATED"/>
    <property type="match status" value="1"/>
</dbReference>
<comment type="caution">
    <text evidence="10">The sequence shown here is derived from an EMBL/GenBank/DDBJ whole genome shotgun (WGS) entry which is preliminary data.</text>
</comment>
<evidence type="ECO:0000256" key="7">
    <source>
        <dbReference type="ARBA" id="ARBA00023136"/>
    </source>
</evidence>
<feature type="domain" description="Major facilitator superfamily associated" evidence="9">
    <location>
        <begin position="20"/>
        <end position="364"/>
    </location>
</feature>
<feature type="transmembrane region" description="Helical" evidence="8">
    <location>
        <begin position="165"/>
        <end position="184"/>
    </location>
</feature>
<feature type="transmembrane region" description="Helical" evidence="8">
    <location>
        <begin position="78"/>
        <end position="102"/>
    </location>
</feature>
<dbReference type="AlphaFoldDB" id="A0A1V2GXX5"/>
<evidence type="ECO:0000256" key="6">
    <source>
        <dbReference type="ARBA" id="ARBA00022989"/>
    </source>
</evidence>
<dbReference type="Gene3D" id="1.20.1250.20">
    <property type="entry name" value="MFS general substrate transporter like domains"/>
    <property type="match status" value="2"/>
</dbReference>
<evidence type="ECO:0000259" key="9">
    <source>
        <dbReference type="Pfam" id="PF12832"/>
    </source>
</evidence>
<keyword evidence="6 8" id="KW-1133">Transmembrane helix</keyword>
<comment type="subcellular location">
    <subcellularLocation>
        <location evidence="1">Cell inner membrane</location>
        <topology evidence="1">Multi-pass membrane protein</topology>
    </subcellularLocation>
</comment>
<keyword evidence="11" id="KW-1185">Reference proteome</keyword>
<feature type="transmembrane region" description="Helical" evidence="8">
    <location>
        <begin position="9"/>
        <end position="28"/>
    </location>
</feature>
<dbReference type="GO" id="GO:0005886">
    <property type="term" value="C:plasma membrane"/>
    <property type="evidence" value="ECO:0007669"/>
    <property type="project" value="UniProtKB-SubCell"/>
</dbReference>